<sequence>KSSRVFSCFLTSESSTALISTSRLQAVLILPDYPFTSFMTHLDWLYNKLKVLKLLGIKIAIDDFGTRYASLNYLQQLPFDILKIDQCFVRDVDRNSKKQAITKAIIDMAHQLGLKVIAEGVETEGELQFLRQNGCDEMQGYLFSRPVPFSDFKKLIKSKAILSIK</sequence>
<dbReference type="Gene3D" id="3.20.20.450">
    <property type="entry name" value="EAL domain"/>
    <property type="match status" value="1"/>
</dbReference>
<dbReference type="Pfam" id="PF00563">
    <property type="entry name" value="EAL"/>
    <property type="match status" value="1"/>
</dbReference>
<gene>
    <name evidence="2" type="ORF">ACE1CA_02240</name>
</gene>
<organism evidence="2 3">
    <name type="scientific">Floridaenema evergladense BLCC-F167</name>
    <dbReference type="NCBI Taxonomy" id="3153639"/>
    <lineage>
        <taxon>Bacteria</taxon>
        <taxon>Bacillati</taxon>
        <taxon>Cyanobacteriota</taxon>
        <taxon>Cyanophyceae</taxon>
        <taxon>Oscillatoriophycideae</taxon>
        <taxon>Aerosakkonematales</taxon>
        <taxon>Aerosakkonemataceae</taxon>
        <taxon>Floridanema</taxon>
        <taxon>Floridanema evergladense</taxon>
    </lineage>
</organism>
<dbReference type="CDD" id="cd01948">
    <property type="entry name" value="EAL"/>
    <property type="match status" value="1"/>
</dbReference>
<dbReference type="EMBL" id="JBHFNT010000030">
    <property type="protein sequence ID" value="MFB2833331.1"/>
    <property type="molecule type" value="Genomic_DNA"/>
</dbReference>
<dbReference type="SMART" id="SM00052">
    <property type="entry name" value="EAL"/>
    <property type="match status" value="1"/>
</dbReference>
<name>A0ABV4WE35_9CYAN</name>
<keyword evidence="3" id="KW-1185">Reference proteome</keyword>
<dbReference type="InterPro" id="IPR035919">
    <property type="entry name" value="EAL_sf"/>
</dbReference>
<dbReference type="InterPro" id="IPR001633">
    <property type="entry name" value="EAL_dom"/>
</dbReference>
<evidence type="ECO:0000313" key="3">
    <source>
        <dbReference type="Proteomes" id="UP001576780"/>
    </source>
</evidence>
<dbReference type="RefSeq" id="WP_413275794.1">
    <property type="nucleotide sequence ID" value="NZ_JBHFNT010000030.1"/>
</dbReference>
<accession>A0ABV4WE35</accession>
<evidence type="ECO:0000313" key="2">
    <source>
        <dbReference type="EMBL" id="MFB2833331.1"/>
    </source>
</evidence>
<comment type="caution">
    <text evidence="2">The sequence shown here is derived from an EMBL/GenBank/DDBJ whole genome shotgun (WGS) entry which is preliminary data.</text>
</comment>
<reference evidence="2 3" key="1">
    <citation type="submission" date="2024-09" db="EMBL/GenBank/DDBJ databases">
        <title>Floridaenema gen nov. (Aerosakkonemataceae, Aerosakkonematales ord. nov., Cyanobacteria) from benthic tropical and subtropical fresh waters, with the description of four new species.</title>
        <authorList>
            <person name="Moretto J.A."/>
            <person name="Berthold D.E."/>
            <person name="Lefler F.W."/>
            <person name="Huang I.-S."/>
            <person name="Laughinghouse H. IV."/>
        </authorList>
    </citation>
    <scope>NUCLEOTIDE SEQUENCE [LARGE SCALE GENOMIC DNA]</scope>
    <source>
        <strain evidence="2 3">BLCC-F167</strain>
    </source>
</reference>
<proteinExistence type="predicted"/>
<dbReference type="InterPro" id="IPR050706">
    <property type="entry name" value="Cyclic-di-GMP_PDE-like"/>
</dbReference>
<evidence type="ECO:0000259" key="1">
    <source>
        <dbReference type="PROSITE" id="PS50883"/>
    </source>
</evidence>
<dbReference type="SUPFAM" id="SSF141868">
    <property type="entry name" value="EAL domain-like"/>
    <property type="match status" value="1"/>
</dbReference>
<dbReference type="PANTHER" id="PTHR33121:SF79">
    <property type="entry name" value="CYCLIC DI-GMP PHOSPHODIESTERASE PDED-RELATED"/>
    <property type="match status" value="1"/>
</dbReference>
<feature type="domain" description="EAL" evidence="1">
    <location>
        <begin position="1"/>
        <end position="160"/>
    </location>
</feature>
<feature type="non-terminal residue" evidence="2">
    <location>
        <position position="1"/>
    </location>
</feature>
<protein>
    <submittedName>
        <fullName evidence="2">EAL domain-containing protein</fullName>
    </submittedName>
</protein>
<dbReference type="Proteomes" id="UP001576780">
    <property type="component" value="Unassembled WGS sequence"/>
</dbReference>
<dbReference type="PROSITE" id="PS50883">
    <property type="entry name" value="EAL"/>
    <property type="match status" value="1"/>
</dbReference>
<dbReference type="PANTHER" id="PTHR33121">
    <property type="entry name" value="CYCLIC DI-GMP PHOSPHODIESTERASE PDEF"/>
    <property type="match status" value="1"/>
</dbReference>